<comment type="caution">
    <text evidence="9">The sequence shown here is derived from an EMBL/GenBank/DDBJ whole genome shotgun (WGS) entry which is preliminary data.</text>
</comment>
<keyword evidence="10" id="KW-1185">Reference proteome</keyword>
<dbReference type="RefSeq" id="WP_173131591.1">
    <property type="nucleotide sequence ID" value="NZ_JABRWJ010000010.1"/>
</dbReference>
<dbReference type="Pfam" id="PF08447">
    <property type="entry name" value="PAS_3"/>
    <property type="match status" value="1"/>
</dbReference>
<dbReference type="PROSITE" id="PS50113">
    <property type="entry name" value="PAC"/>
    <property type="match status" value="2"/>
</dbReference>
<dbReference type="InterPro" id="IPR013655">
    <property type="entry name" value="PAS_fold_3"/>
</dbReference>
<dbReference type="Pfam" id="PF00990">
    <property type="entry name" value="GGDEF"/>
    <property type="match status" value="1"/>
</dbReference>
<dbReference type="SMART" id="SM00052">
    <property type="entry name" value="EAL"/>
    <property type="match status" value="1"/>
</dbReference>
<name>A0ABX2ER67_9BURK</name>
<dbReference type="InterPro" id="IPR001610">
    <property type="entry name" value="PAC"/>
</dbReference>
<dbReference type="InterPro" id="IPR001633">
    <property type="entry name" value="EAL_dom"/>
</dbReference>
<evidence type="ECO:0000259" key="7">
    <source>
        <dbReference type="PROSITE" id="PS50883"/>
    </source>
</evidence>
<feature type="domain" description="PAC" evidence="6">
    <location>
        <begin position="710"/>
        <end position="764"/>
    </location>
</feature>
<dbReference type="CDD" id="cd00130">
    <property type="entry name" value="PAS"/>
    <property type="match status" value="2"/>
</dbReference>
<dbReference type="SMART" id="SM00267">
    <property type="entry name" value="GGDEF"/>
    <property type="match status" value="1"/>
</dbReference>
<evidence type="ECO:0000256" key="1">
    <source>
        <dbReference type="ARBA" id="ARBA00022679"/>
    </source>
</evidence>
<dbReference type="SMART" id="SM00065">
    <property type="entry name" value="GAF"/>
    <property type="match status" value="2"/>
</dbReference>
<dbReference type="SUPFAM" id="SSF141868">
    <property type="entry name" value="EAL domain-like"/>
    <property type="match status" value="1"/>
</dbReference>
<dbReference type="InterPro" id="IPR011006">
    <property type="entry name" value="CheY-like_superfamily"/>
</dbReference>
<dbReference type="SUPFAM" id="SSF55781">
    <property type="entry name" value="GAF domain-like"/>
    <property type="match status" value="2"/>
</dbReference>
<protein>
    <submittedName>
        <fullName evidence="9">EAL domain-containing protein</fullName>
    </submittedName>
</protein>
<dbReference type="InterPro" id="IPR000160">
    <property type="entry name" value="GGDEF_dom"/>
</dbReference>
<dbReference type="Pfam" id="PF00563">
    <property type="entry name" value="EAL"/>
    <property type="match status" value="1"/>
</dbReference>
<dbReference type="Proteomes" id="UP000737171">
    <property type="component" value="Unassembled WGS sequence"/>
</dbReference>
<dbReference type="SMART" id="SM00086">
    <property type="entry name" value="PAC"/>
    <property type="match status" value="3"/>
</dbReference>
<evidence type="ECO:0000256" key="2">
    <source>
        <dbReference type="ARBA" id="ARBA00022777"/>
    </source>
</evidence>
<dbReference type="EMBL" id="JABRWJ010000010">
    <property type="protein sequence ID" value="NRF71098.1"/>
    <property type="molecule type" value="Genomic_DNA"/>
</dbReference>
<feature type="modified residue" description="4-aspartylphosphate" evidence="3">
    <location>
        <position position="52"/>
    </location>
</feature>
<dbReference type="Gene3D" id="3.30.70.270">
    <property type="match status" value="1"/>
</dbReference>
<dbReference type="CDD" id="cd01949">
    <property type="entry name" value="GGDEF"/>
    <property type="match status" value="1"/>
</dbReference>
<organism evidence="9 10">
    <name type="scientific">Pseudaquabacterium terrae</name>
    <dbReference type="NCBI Taxonomy" id="2732868"/>
    <lineage>
        <taxon>Bacteria</taxon>
        <taxon>Pseudomonadati</taxon>
        <taxon>Pseudomonadota</taxon>
        <taxon>Betaproteobacteria</taxon>
        <taxon>Burkholderiales</taxon>
        <taxon>Sphaerotilaceae</taxon>
        <taxon>Pseudaquabacterium</taxon>
    </lineage>
</organism>
<feature type="domain" description="PAS" evidence="5">
    <location>
        <begin position="509"/>
        <end position="578"/>
    </location>
</feature>
<gene>
    <name evidence="9" type="ORF">HLB44_29260</name>
</gene>
<evidence type="ECO:0000313" key="10">
    <source>
        <dbReference type="Proteomes" id="UP000737171"/>
    </source>
</evidence>
<dbReference type="SUPFAM" id="SSF52172">
    <property type="entry name" value="CheY-like"/>
    <property type="match status" value="1"/>
</dbReference>
<dbReference type="Pfam" id="PF13185">
    <property type="entry name" value="GAF_2"/>
    <property type="match status" value="1"/>
</dbReference>
<dbReference type="CDD" id="cd01948">
    <property type="entry name" value="EAL"/>
    <property type="match status" value="1"/>
</dbReference>
<dbReference type="NCBIfam" id="TIGR00254">
    <property type="entry name" value="GGDEF"/>
    <property type="match status" value="1"/>
</dbReference>
<dbReference type="InterPro" id="IPR000014">
    <property type="entry name" value="PAS"/>
</dbReference>
<evidence type="ECO:0000259" key="8">
    <source>
        <dbReference type="PROSITE" id="PS50887"/>
    </source>
</evidence>
<dbReference type="SMART" id="SM00091">
    <property type="entry name" value="PAS"/>
    <property type="match status" value="3"/>
</dbReference>
<dbReference type="SUPFAM" id="SSF55073">
    <property type="entry name" value="Nucleotide cyclase"/>
    <property type="match status" value="1"/>
</dbReference>
<evidence type="ECO:0000259" key="4">
    <source>
        <dbReference type="PROSITE" id="PS50110"/>
    </source>
</evidence>
<dbReference type="Gene3D" id="3.20.20.450">
    <property type="entry name" value="EAL domain"/>
    <property type="match status" value="1"/>
</dbReference>
<dbReference type="InterPro" id="IPR000700">
    <property type="entry name" value="PAS-assoc_C"/>
</dbReference>
<dbReference type="SUPFAM" id="SSF55785">
    <property type="entry name" value="PYP-like sensor domain (PAS domain)"/>
    <property type="match status" value="3"/>
</dbReference>
<reference evidence="9 10" key="1">
    <citation type="submission" date="2020-05" db="EMBL/GenBank/DDBJ databases">
        <title>Aquincola sp. isolate from soil.</title>
        <authorList>
            <person name="Han J."/>
            <person name="Kim D.-U."/>
        </authorList>
    </citation>
    <scope>NUCLEOTIDE SEQUENCE [LARGE SCALE GENOMIC DNA]</scope>
    <source>
        <strain evidence="9 10">S2</strain>
    </source>
</reference>
<keyword evidence="1" id="KW-0808">Transferase</keyword>
<dbReference type="NCBIfam" id="TIGR00229">
    <property type="entry name" value="sensory_box"/>
    <property type="match status" value="2"/>
</dbReference>
<feature type="domain" description="Response regulatory" evidence="4">
    <location>
        <begin position="3"/>
        <end position="120"/>
    </location>
</feature>
<evidence type="ECO:0000313" key="9">
    <source>
        <dbReference type="EMBL" id="NRF71098.1"/>
    </source>
</evidence>
<feature type="domain" description="GGDEF" evidence="8">
    <location>
        <begin position="972"/>
        <end position="1106"/>
    </location>
</feature>
<dbReference type="InterPro" id="IPR052155">
    <property type="entry name" value="Biofilm_reg_signaling"/>
</dbReference>
<evidence type="ECO:0000259" key="5">
    <source>
        <dbReference type="PROSITE" id="PS50112"/>
    </source>
</evidence>
<dbReference type="InterPro" id="IPR035919">
    <property type="entry name" value="EAL_sf"/>
</dbReference>
<evidence type="ECO:0000256" key="3">
    <source>
        <dbReference type="PROSITE-ProRule" id="PRU00169"/>
    </source>
</evidence>
<dbReference type="PROSITE" id="PS50883">
    <property type="entry name" value="EAL"/>
    <property type="match status" value="1"/>
</dbReference>
<dbReference type="InterPro" id="IPR029787">
    <property type="entry name" value="Nucleotide_cyclase"/>
</dbReference>
<accession>A0ABX2ER67</accession>
<sequence length="1373" mass="148416">MSTILVVDDRPTNRQFLLTLLGYARHRLLEAADGAQALAAVRAERPDLVITDILMPGMDGFEFVKALRADAELAATRVIFYSATYAEPQARAMAARCGVGTVLPKPSEPQAILAAVNHELGLDALPVALPPGDLVHGSVELHELHRIGDKIGLYLDDLDVARRMIERIIGHGQALAQDRGRMTELSLRFERNLGHLQSITARLTALEELGLRLMAERSPAEMVALFLRAALRILGARTVAICLLDPTEQRVAQLLAEGADAQALRAGALERGSWPGALLDAAEPQTLSAGTAGAAWPQALGGSSELLGLAIRGGTQLHGWLCFGDKLDGSAFDADDSRVASAMAAQFAVAYENVQLYDLVQGHAAQLQIAAEETRQRTNQLQASQARLAGLIDSAMDAVVTVDGALRIVVFNPAAERMFGHAAAAVCGGPLDRLIPQAWRHAHHDHAAEYGRAGTTNRRMGALRPIKGLRANGEEFPIEVSLSRFEAAGETLFTAIVRDVTERERSDRARSELAAIVQSSSDAIIGKTLDGIITSWNAGAQRLFGHAAAEAIGQPMTMLLPPERLAEEQRILAALQRGESIDGLETQRLRRDGSMVHVALTISPIRDAEGRVTGISQIARDIGERVALQQAVHEREVALLRAQKMAHLGHVITRPDGSFERWSETLPALVGTHADGLPRSTQDWLALVDPRDREHFREGCRAAARDGRAADLEYRVRHPSDDTPIHVRQSMEPIVAEGDAAAGRWFSTLQDVTEQRRAERRIARLNRVYAVLSGINTLIVRVRSRDELFREACRIAVEAGAFKLAWIAAIAPGSGAASIAAWHGSEAAPLAAFALPALDGAPDDGHPVRAAALAAVPLICNDLHADFGARVTLRDSLLQAGYRALACLPIIVDGRVDAVLSLLAEDAGVFDAAELRLLNELAGDVAFAVDHLQKEEQLHRLAHFDPLTGLANSSLLRERLRQHIAEAAQANERVAFGLLDLDRFRYVNETQGRQAGDALLQQTAGRLVECTGDAGHVARIGGDVFAVTMPGLGAESDVARQFRRGAEHCFGVPFMLGSCELSASARIGIAVYPDDGSDVETLYRNAEAALKKAKAESEHMLFYNPRMTEAVAQRLALESELRRALANDEFVLFYQPKIDLRSRRIVAVEALLRWNSPERGLVAPGTFIPLLEETGLIADVGLWVLDAAARQHRAWRDAGHAAPRIAVNVSAVQLARADFVSTVETVLQPGGTAHGIDVEITESLLMADIGSTIAKLHALRRLGIDLAIDDFGTGYSSLAYLAKLPVQVLKIDRGFVHSMVDDPNSMTLVSTMITLAHSLRLKVVAEGVETEEQARLLHLLRCDQMQGYLCGRPMPAAELAQRIIEGEPALAPA</sequence>
<dbReference type="Pfam" id="PF00989">
    <property type="entry name" value="PAS"/>
    <property type="match status" value="2"/>
</dbReference>
<dbReference type="InterPro" id="IPR035965">
    <property type="entry name" value="PAS-like_dom_sf"/>
</dbReference>
<dbReference type="SMART" id="SM00448">
    <property type="entry name" value="REC"/>
    <property type="match status" value="1"/>
</dbReference>
<dbReference type="InterPro" id="IPR001789">
    <property type="entry name" value="Sig_transdc_resp-reg_receiver"/>
</dbReference>
<dbReference type="InterPro" id="IPR043128">
    <property type="entry name" value="Rev_trsase/Diguanyl_cyclase"/>
</dbReference>
<dbReference type="PROSITE" id="PS50112">
    <property type="entry name" value="PAS"/>
    <property type="match status" value="2"/>
</dbReference>
<dbReference type="InterPro" id="IPR029016">
    <property type="entry name" value="GAF-like_dom_sf"/>
</dbReference>
<dbReference type="PANTHER" id="PTHR44757">
    <property type="entry name" value="DIGUANYLATE CYCLASE DGCP"/>
    <property type="match status" value="1"/>
</dbReference>
<dbReference type="PANTHER" id="PTHR44757:SF2">
    <property type="entry name" value="BIOFILM ARCHITECTURE MAINTENANCE PROTEIN MBAA"/>
    <property type="match status" value="1"/>
</dbReference>
<dbReference type="Gene3D" id="3.30.450.40">
    <property type="match status" value="2"/>
</dbReference>
<dbReference type="Gene3D" id="3.30.450.20">
    <property type="entry name" value="PAS domain"/>
    <property type="match status" value="3"/>
</dbReference>
<feature type="domain" description="EAL" evidence="7">
    <location>
        <begin position="1114"/>
        <end position="1367"/>
    </location>
</feature>
<dbReference type="PROSITE" id="PS50110">
    <property type="entry name" value="RESPONSE_REGULATORY"/>
    <property type="match status" value="1"/>
</dbReference>
<dbReference type="Pfam" id="PF00072">
    <property type="entry name" value="Response_reg"/>
    <property type="match status" value="1"/>
</dbReference>
<evidence type="ECO:0000259" key="6">
    <source>
        <dbReference type="PROSITE" id="PS50113"/>
    </source>
</evidence>
<keyword evidence="3" id="KW-0597">Phosphoprotein</keyword>
<feature type="domain" description="PAC" evidence="6">
    <location>
        <begin position="582"/>
        <end position="634"/>
    </location>
</feature>
<dbReference type="Gene3D" id="3.40.50.2300">
    <property type="match status" value="1"/>
</dbReference>
<dbReference type="InterPro" id="IPR003018">
    <property type="entry name" value="GAF"/>
</dbReference>
<dbReference type="InterPro" id="IPR013767">
    <property type="entry name" value="PAS_fold"/>
</dbReference>
<feature type="domain" description="PAS" evidence="5">
    <location>
        <begin position="384"/>
        <end position="428"/>
    </location>
</feature>
<keyword evidence="2" id="KW-0418">Kinase</keyword>
<proteinExistence type="predicted"/>
<dbReference type="PROSITE" id="PS50887">
    <property type="entry name" value="GGDEF"/>
    <property type="match status" value="1"/>
</dbReference>